<reference evidence="2 3" key="1">
    <citation type="submission" date="2023-04" db="EMBL/GenBank/DDBJ databases">
        <title>Antarctic isolates genomes.</title>
        <authorList>
            <person name="Dimov S.G."/>
        </authorList>
    </citation>
    <scope>NUCLEOTIDE SEQUENCE [LARGE SCALE GENOMIC DNA]</scope>
    <source>
        <strain evidence="2 3">AL19</strain>
    </source>
</reference>
<name>A0ABT6R5H9_9BACL</name>
<feature type="compositionally biased region" description="Basic and acidic residues" evidence="1">
    <location>
        <begin position="43"/>
        <end position="55"/>
    </location>
</feature>
<dbReference type="EMBL" id="JASBQV010000032">
    <property type="protein sequence ID" value="MDI3236191.1"/>
    <property type="molecule type" value="Genomic_DNA"/>
</dbReference>
<proteinExistence type="predicted"/>
<feature type="region of interest" description="Disordered" evidence="1">
    <location>
        <begin position="30"/>
        <end position="56"/>
    </location>
</feature>
<evidence type="ECO:0000313" key="2">
    <source>
        <dbReference type="EMBL" id="MDI3236191.1"/>
    </source>
</evidence>
<evidence type="ECO:0000313" key="3">
    <source>
        <dbReference type="Proteomes" id="UP001243286"/>
    </source>
</evidence>
<sequence length="92" mass="10280">MRKTFKQGLIVGGIVAVSVLAIQRYKQSCSNAQDQDISPSAKLDQRPSIDAKTDETEVGLTQLDSIHRADWQANGFPQTHAELERLEKEENQ</sequence>
<dbReference type="Proteomes" id="UP001243286">
    <property type="component" value="Unassembled WGS sequence"/>
</dbReference>
<accession>A0ABT6R5H9</accession>
<keyword evidence="3" id="KW-1185">Reference proteome</keyword>
<gene>
    <name evidence="2" type="ORF">QK289_14345</name>
</gene>
<evidence type="ECO:0000256" key="1">
    <source>
        <dbReference type="SAM" id="MobiDB-lite"/>
    </source>
</evidence>
<dbReference type="RefSeq" id="WP_282357187.1">
    <property type="nucleotide sequence ID" value="NZ_JASBQV010000032.1"/>
</dbReference>
<comment type="caution">
    <text evidence="2">The sequence shown here is derived from an EMBL/GenBank/DDBJ whole genome shotgun (WGS) entry which is preliminary data.</text>
</comment>
<organism evidence="2 3">
    <name type="scientific">Exiguobacterium antarcticum</name>
    <dbReference type="NCBI Taxonomy" id="132920"/>
    <lineage>
        <taxon>Bacteria</taxon>
        <taxon>Bacillati</taxon>
        <taxon>Bacillota</taxon>
        <taxon>Bacilli</taxon>
        <taxon>Bacillales</taxon>
        <taxon>Bacillales Family XII. Incertae Sedis</taxon>
        <taxon>Exiguobacterium</taxon>
    </lineage>
</organism>
<protein>
    <submittedName>
        <fullName evidence="2">Uncharacterized protein</fullName>
    </submittedName>
</protein>